<dbReference type="InParanoid" id="A0A2T3APH3"/>
<protein>
    <recommendedName>
        <fullName evidence="9">RTA1 like protein</fullName>
    </recommendedName>
</protein>
<feature type="transmembrane region" description="Helical" evidence="6">
    <location>
        <begin position="71"/>
        <end position="93"/>
    </location>
</feature>
<gene>
    <name evidence="7" type="ORF">M430DRAFT_111080</name>
</gene>
<dbReference type="PANTHER" id="PTHR31465:SF9">
    <property type="entry name" value="SPHINGOID LONG-CHAIN BASE TRANSPORTER RSB1"/>
    <property type="match status" value="1"/>
</dbReference>
<dbReference type="AlphaFoldDB" id="A0A2T3APH3"/>
<feature type="region of interest" description="Disordered" evidence="5">
    <location>
        <begin position="319"/>
        <end position="342"/>
    </location>
</feature>
<reference evidence="7 8" key="1">
    <citation type="journal article" date="2018" name="New Phytol.">
        <title>Comparative genomics and transcriptomics depict ericoid mycorrhizal fungi as versatile saprotrophs and plant mutualists.</title>
        <authorList>
            <person name="Martino E."/>
            <person name="Morin E."/>
            <person name="Grelet G.A."/>
            <person name="Kuo A."/>
            <person name="Kohler A."/>
            <person name="Daghino S."/>
            <person name="Barry K.W."/>
            <person name="Cichocki N."/>
            <person name="Clum A."/>
            <person name="Dockter R.B."/>
            <person name="Hainaut M."/>
            <person name="Kuo R.C."/>
            <person name="LaButti K."/>
            <person name="Lindahl B.D."/>
            <person name="Lindquist E.A."/>
            <person name="Lipzen A."/>
            <person name="Khouja H.R."/>
            <person name="Magnuson J."/>
            <person name="Murat C."/>
            <person name="Ohm R.A."/>
            <person name="Singer S.W."/>
            <person name="Spatafora J.W."/>
            <person name="Wang M."/>
            <person name="Veneault-Fourrey C."/>
            <person name="Henrissat B."/>
            <person name="Grigoriev I.V."/>
            <person name="Martin F.M."/>
            <person name="Perotto S."/>
        </authorList>
    </citation>
    <scope>NUCLEOTIDE SEQUENCE [LARGE SCALE GENOMIC DNA]</scope>
    <source>
        <strain evidence="7 8">ATCC 22711</strain>
    </source>
</reference>
<name>A0A2T3APH3_AMORE</name>
<feature type="transmembrane region" description="Helical" evidence="6">
    <location>
        <begin position="227"/>
        <end position="248"/>
    </location>
</feature>
<feature type="transmembrane region" description="Helical" evidence="6">
    <location>
        <begin position="105"/>
        <end position="133"/>
    </location>
</feature>
<dbReference type="OrthoDB" id="4521223at2759"/>
<keyword evidence="8" id="KW-1185">Reference proteome</keyword>
<dbReference type="GeneID" id="36569491"/>
<keyword evidence="4 6" id="KW-0472">Membrane</keyword>
<keyword evidence="2 6" id="KW-0812">Transmembrane</keyword>
<dbReference type="GO" id="GO:0005886">
    <property type="term" value="C:plasma membrane"/>
    <property type="evidence" value="ECO:0007669"/>
    <property type="project" value="TreeGrafter"/>
</dbReference>
<organism evidence="7 8">
    <name type="scientific">Amorphotheca resinae ATCC 22711</name>
    <dbReference type="NCBI Taxonomy" id="857342"/>
    <lineage>
        <taxon>Eukaryota</taxon>
        <taxon>Fungi</taxon>
        <taxon>Dikarya</taxon>
        <taxon>Ascomycota</taxon>
        <taxon>Pezizomycotina</taxon>
        <taxon>Leotiomycetes</taxon>
        <taxon>Helotiales</taxon>
        <taxon>Amorphothecaceae</taxon>
        <taxon>Amorphotheca</taxon>
    </lineage>
</organism>
<proteinExistence type="predicted"/>
<evidence type="ECO:0008006" key="9">
    <source>
        <dbReference type="Google" id="ProtNLM"/>
    </source>
</evidence>
<evidence type="ECO:0000256" key="2">
    <source>
        <dbReference type="ARBA" id="ARBA00022692"/>
    </source>
</evidence>
<dbReference type="Proteomes" id="UP000241818">
    <property type="component" value="Unassembled WGS sequence"/>
</dbReference>
<dbReference type="STRING" id="857342.A0A2T3APH3"/>
<feature type="compositionally biased region" description="Polar residues" evidence="5">
    <location>
        <begin position="332"/>
        <end position="342"/>
    </location>
</feature>
<dbReference type="RefSeq" id="XP_024716530.1">
    <property type="nucleotide sequence ID" value="XM_024861410.1"/>
</dbReference>
<dbReference type="InterPro" id="IPR007568">
    <property type="entry name" value="RTA1"/>
</dbReference>
<feature type="transmembrane region" description="Helical" evidence="6">
    <location>
        <begin position="38"/>
        <end position="59"/>
    </location>
</feature>
<accession>A0A2T3APH3</accession>
<dbReference type="Pfam" id="PF04479">
    <property type="entry name" value="RTA1"/>
    <property type="match status" value="1"/>
</dbReference>
<evidence type="ECO:0000256" key="4">
    <source>
        <dbReference type="ARBA" id="ARBA00023136"/>
    </source>
</evidence>
<dbReference type="EMBL" id="KZ679020">
    <property type="protein sequence ID" value="PSS06800.1"/>
    <property type="molecule type" value="Genomic_DNA"/>
</dbReference>
<evidence type="ECO:0000256" key="6">
    <source>
        <dbReference type="SAM" id="Phobius"/>
    </source>
</evidence>
<evidence type="ECO:0000313" key="8">
    <source>
        <dbReference type="Proteomes" id="UP000241818"/>
    </source>
</evidence>
<keyword evidence="3 6" id="KW-1133">Transmembrane helix</keyword>
<feature type="transmembrane region" description="Helical" evidence="6">
    <location>
        <begin position="268"/>
        <end position="297"/>
    </location>
</feature>
<evidence type="ECO:0000256" key="3">
    <source>
        <dbReference type="ARBA" id="ARBA00022989"/>
    </source>
</evidence>
<comment type="subcellular location">
    <subcellularLocation>
        <location evidence="1">Membrane</location>
        <topology evidence="1">Multi-pass membrane protein</topology>
    </subcellularLocation>
</comment>
<evidence type="ECO:0000256" key="5">
    <source>
        <dbReference type="SAM" id="MobiDB-lite"/>
    </source>
</evidence>
<sequence length="342" mass="37982">MSNLTHNNGNGTGYGNATLLENPELCTLQTCDLSMASFLYIPTLAGNALYTAIFGVFLVGQLYLGIKHKIWGYMTAMILGLLLEIIGYIGRILLHSSPFDNNDFLMYLVTLTIAPALLSAAIYLCLARIVIVYGTHLSRLSPRTYTFVFCTCDLISLVLQAVGGAIASTANTHSDSDLGKNIMLAGLAFQVFSLLLFCVLGSEFAYRVWTHRGTWNPRYVSLVETRLFKSFLVGLVIATVTILARCIYRCIELSGGFNGTLFVNDEAVFMVMEGLMIIIACFCLTFLHPAVCFQGVWHQATFSFRKSKAARDIKLESMPYDEESQMSRDRFLSSQENQYSGR</sequence>
<dbReference type="GO" id="GO:0000324">
    <property type="term" value="C:fungal-type vacuole"/>
    <property type="evidence" value="ECO:0007669"/>
    <property type="project" value="TreeGrafter"/>
</dbReference>
<feature type="transmembrane region" description="Helical" evidence="6">
    <location>
        <begin position="182"/>
        <end position="206"/>
    </location>
</feature>
<dbReference type="PANTHER" id="PTHR31465">
    <property type="entry name" value="PROTEIN RTA1-RELATED"/>
    <property type="match status" value="1"/>
</dbReference>
<evidence type="ECO:0000256" key="1">
    <source>
        <dbReference type="ARBA" id="ARBA00004141"/>
    </source>
</evidence>
<evidence type="ECO:0000313" key="7">
    <source>
        <dbReference type="EMBL" id="PSS06800.1"/>
    </source>
</evidence>
<feature type="transmembrane region" description="Helical" evidence="6">
    <location>
        <begin position="145"/>
        <end position="170"/>
    </location>
</feature>
<dbReference type="FunCoup" id="A0A2T3APH3">
    <property type="interactions" value="30"/>
</dbReference>